<keyword evidence="2" id="KW-0808">Transferase</keyword>
<dbReference type="InterPro" id="IPR002213">
    <property type="entry name" value="UDP_glucos_trans"/>
</dbReference>
<proteinExistence type="inferred from homology"/>
<gene>
    <name evidence="4" type="ORF">E2562_030392</name>
</gene>
<dbReference type="CDD" id="cd03784">
    <property type="entry name" value="GT1_Gtf-like"/>
    <property type="match status" value="1"/>
</dbReference>
<name>A0A6G1FE87_9ORYZ</name>
<feature type="region of interest" description="Disordered" evidence="3">
    <location>
        <begin position="456"/>
        <end position="482"/>
    </location>
</feature>
<feature type="compositionally biased region" description="Basic and acidic residues" evidence="3">
    <location>
        <begin position="460"/>
        <end position="478"/>
    </location>
</feature>
<organism evidence="4 5">
    <name type="scientific">Oryza meyeriana var. granulata</name>
    <dbReference type="NCBI Taxonomy" id="110450"/>
    <lineage>
        <taxon>Eukaryota</taxon>
        <taxon>Viridiplantae</taxon>
        <taxon>Streptophyta</taxon>
        <taxon>Embryophyta</taxon>
        <taxon>Tracheophyta</taxon>
        <taxon>Spermatophyta</taxon>
        <taxon>Magnoliopsida</taxon>
        <taxon>Liliopsida</taxon>
        <taxon>Poales</taxon>
        <taxon>Poaceae</taxon>
        <taxon>BOP clade</taxon>
        <taxon>Oryzoideae</taxon>
        <taxon>Oryzeae</taxon>
        <taxon>Oryzinae</taxon>
        <taxon>Oryza</taxon>
        <taxon>Oryza meyeriana</taxon>
    </lineage>
</organism>
<keyword evidence="5" id="KW-1185">Reference proteome</keyword>
<comment type="similarity">
    <text evidence="1">Belongs to the UDP-glycosyltransferase family.</text>
</comment>
<evidence type="ECO:0008006" key="6">
    <source>
        <dbReference type="Google" id="ProtNLM"/>
    </source>
</evidence>
<dbReference type="EMBL" id="SPHZ02000001">
    <property type="protein sequence ID" value="KAF0935105.1"/>
    <property type="molecule type" value="Genomic_DNA"/>
</dbReference>
<protein>
    <recommendedName>
        <fullName evidence="6">Glycosyltransferase</fullName>
    </recommendedName>
</protein>
<sequence length="505" mass="54644">MAPTKNTPIAGSTAKQAPPHFVLVPHAGHGHLIPMLDLAHLLALRGVRVSFVTTPLTADRLGGIADQAARAKLPLEIVALPFSAADAGLPPDCENTDKLTENEQFLPFVNAMRVLAAPFEAYLRALAPPRPSCIVSDGSNPWTVEVARRLGIPRLFFHGPSCFYSLCDLKALEHGLHEKVGAADDEEETHVIPGMPIRVEVTKGTCPGYLLEPGWLVLHDEAMEAMRTADGVVINTFMDLEGQFVAGYQKALGKPVWTLGPLFLHNRDDEALASCGSTTAAVRHDAIAAWLDGQTPGSVVYVNFGSLARKLPRQLFEVGHGLEDSGKPFLWVVKESEVATPEVQEWLSALEARTAGRGLVVRGWAPQLAILSHRAVGGFLTHCGWNSLLEAIANGVPVATWPHFCGQFLDEQLAVDVLGVGVSIGATKPVLILDDESEPVPRHDVARVVSALMDGGEEAEERRRKAKEYGEKARRAMEKGGSSYENMTRLIESFTRVEGTKTNKP</sequence>
<dbReference type="SUPFAM" id="SSF53756">
    <property type="entry name" value="UDP-Glycosyltransferase/glycogen phosphorylase"/>
    <property type="match status" value="1"/>
</dbReference>
<dbReference type="Gene3D" id="3.40.50.2000">
    <property type="entry name" value="Glycogen Phosphorylase B"/>
    <property type="match status" value="2"/>
</dbReference>
<reference evidence="4 5" key="1">
    <citation type="submission" date="2019-11" db="EMBL/GenBank/DDBJ databases">
        <title>Whole genome sequence of Oryza granulata.</title>
        <authorList>
            <person name="Li W."/>
        </authorList>
    </citation>
    <scope>NUCLEOTIDE SEQUENCE [LARGE SCALE GENOMIC DNA]</scope>
    <source>
        <strain evidence="5">cv. Menghai</strain>
        <tissue evidence="4">Leaf</tissue>
    </source>
</reference>
<dbReference type="PANTHER" id="PTHR48047">
    <property type="entry name" value="GLYCOSYLTRANSFERASE"/>
    <property type="match status" value="1"/>
</dbReference>
<dbReference type="AlphaFoldDB" id="A0A6G1FE87"/>
<accession>A0A6G1FE87</accession>
<dbReference type="PANTHER" id="PTHR48047:SF25">
    <property type="entry name" value="OS02G0207100 PROTEIN"/>
    <property type="match status" value="1"/>
</dbReference>
<evidence type="ECO:0000256" key="3">
    <source>
        <dbReference type="SAM" id="MobiDB-lite"/>
    </source>
</evidence>
<evidence type="ECO:0000256" key="1">
    <source>
        <dbReference type="ARBA" id="ARBA00009995"/>
    </source>
</evidence>
<comment type="caution">
    <text evidence="4">The sequence shown here is derived from an EMBL/GenBank/DDBJ whole genome shotgun (WGS) entry which is preliminary data.</text>
</comment>
<dbReference type="Proteomes" id="UP000479710">
    <property type="component" value="Unassembled WGS sequence"/>
</dbReference>
<dbReference type="FunFam" id="3.40.50.2000:FF:000063">
    <property type="entry name" value="Glycosyltransferase"/>
    <property type="match status" value="1"/>
</dbReference>
<evidence type="ECO:0000256" key="2">
    <source>
        <dbReference type="ARBA" id="ARBA00022679"/>
    </source>
</evidence>
<dbReference type="OrthoDB" id="5835829at2759"/>
<dbReference type="Pfam" id="PF00201">
    <property type="entry name" value="UDPGT"/>
    <property type="match status" value="1"/>
</dbReference>
<evidence type="ECO:0000313" key="4">
    <source>
        <dbReference type="EMBL" id="KAF0935105.1"/>
    </source>
</evidence>
<evidence type="ECO:0000313" key="5">
    <source>
        <dbReference type="Proteomes" id="UP000479710"/>
    </source>
</evidence>
<dbReference type="GO" id="GO:0035251">
    <property type="term" value="F:UDP-glucosyltransferase activity"/>
    <property type="evidence" value="ECO:0007669"/>
    <property type="project" value="TreeGrafter"/>
</dbReference>